<feature type="region of interest" description="Disordered" evidence="1">
    <location>
        <begin position="599"/>
        <end position="622"/>
    </location>
</feature>
<protein>
    <submittedName>
        <fullName evidence="2">Uncharacterized protein</fullName>
    </submittedName>
</protein>
<dbReference type="OrthoDB" id="2950077at2759"/>
<feature type="compositionally biased region" description="Polar residues" evidence="1">
    <location>
        <begin position="379"/>
        <end position="388"/>
    </location>
</feature>
<reference evidence="3" key="2">
    <citation type="submission" date="2015-01" db="EMBL/GenBank/DDBJ databases">
        <title>Evolutionary Origins and Diversification of the Mycorrhizal Mutualists.</title>
        <authorList>
            <consortium name="DOE Joint Genome Institute"/>
            <consortium name="Mycorrhizal Genomics Consortium"/>
            <person name="Kohler A."/>
            <person name="Kuo A."/>
            <person name="Nagy L.G."/>
            <person name="Floudas D."/>
            <person name="Copeland A."/>
            <person name="Barry K.W."/>
            <person name="Cichocki N."/>
            <person name="Veneault-Fourrey C."/>
            <person name="LaButti K."/>
            <person name="Lindquist E.A."/>
            <person name="Lipzen A."/>
            <person name="Lundell T."/>
            <person name="Morin E."/>
            <person name="Murat C."/>
            <person name="Riley R."/>
            <person name="Ohm R."/>
            <person name="Sun H."/>
            <person name="Tunlid A."/>
            <person name="Henrissat B."/>
            <person name="Grigoriev I.V."/>
            <person name="Hibbett D.S."/>
            <person name="Martin F."/>
        </authorList>
    </citation>
    <scope>NUCLEOTIDE SEQUENCE [LARGE SCALE GENOMIC DNA]</scope>
    <source>
        <strain evidence="3">h7</strain>
    </source>
</reference>
<evidence type="ECO:0000313" key="3">
    <source>
        <dbReference type="Proteomes" id="UP000053424"/>
    </source>
</evidence>
<dbReference type="EMBL" id="KN831783">
    <property type="protein sequence ID" value="KIM40256.1"/>
    <property type="molecule type" value="Genomic_DNA"/>
</dbReference>
<organism evidence="2 3">
    <name type="scientific">Hebeloma cylindrosporum</name>
    <dbReference type="NCBI Taxonomy" id="76867"/>
    <lineage>
        <taxon>Eukaryota</taxon>
        <taxon>Fungi</taxon>
        <taxon>Dikarya</taxon>
        <taxon>Basidiomycota</taxon>
        <taxon>Agaricomycotina</taxon>
        <taxon>Agaricomycetes</taxon>
        <taxon>Agaricomycetidae</taxon>
        <taxon>Agaricales</taxon>
        <taxon>Agaricineae</taxon>
        <taxon>Hymenogastraceae</taxon>
        <taxon>Hebeloma</taxon>
    </lineage>
</organism>
<reference evidence="2 3" key="1">
    <citation type="submission" date="2014-04" db="EMBL/GenBank/DDBJ databases">
        <authorList>
            <consortium name="DOE Joint Genome Institute"/>
            <person name="Kuo A."/>
            <person name="Gay G."/>
            <person name="Dore J."/>
            <person name="Kohler A."/>
            <person name="Nagy L.G."/>
            <person name="Floudas D."/>
            <person name="Copeland A."/>
            <person name="Barry K.W."/>
            <person name="Cichocki N."/>
            <person name="Veneault-Fourrey C."/>
            <person name="LaButti K."/>
            <person name="Lindquist E.A."/>
            <person name="Lipzen A."/>
            <person name="Lundell T."/>
            <person name="Morin E."/>
            <person name="Murat C."/>
            <person name="Sun H."/>
            <person name="Tunlid A."/>
            <person name="Henrissat B."/>
            <person name="Grigoriev I.V."/>
            <person name="Hibbett D.S."/>
            <person name="Martin F."/>
            <person name="Nordberg H.P."/>
            <person name="Cantor M.N."/>
            <person name="Hua S.X."/>
        </authorList>
    </citation>
    <scope>NUCLEOTIDE SEQUENCE [LARGE SCALE GENOMIC DNA]</scope>
    <source>
        <strain evidence="3">h7</strain>
    </source>
</reference>
<accession>A0A0C3C9K7</accession>
<dbReference type="AlphaFoldDB" id="A0A0C3C9K7"/>
<gene>
    <name evidence="2" type="ORF">M413DRAFT_446434</name>
</gene>
<feature type="compositionally biased region" description="Basic and acidic residues" evidence="1">
    <location>
        <begin position="457"/>
        <end position="467"/>
    </location>
</feature>
<dbReference type="HOGENOM" id="CLU_029373_0_0_1"/>
<keyword evidence="3" id="KW-1185">Reference proteome</keyword>
<proteinExistence type="predicted"/>
<feature type="region of interest" description="Disordered" evidence="1">
    <location>
        <begin position="374"/>
        <end position="501"/>
    </location>
</feature>
<feature type="compositionally biased region" description="Acidic residues" evidence="1">
    <location>
        <begin position="609"/>
        <end position="622"/>
    </location>
</feature>
<sequence length="622" mass="69392">MKQMEMPPPFLSTVCITCKRVVQYELVGLDEDGNQGRLLAKCLNEDPFTHARCNFMHWHADFPYRAPTSLCLPSPPSIPIIVDPLVSVVPAANVVQVQPILGPSRISCITLGCKSTRIRRDCGRRSCKAHCLEAGGCQAPAHRGSTTETMRRNHLTPPATLSSTTGLASPSNVVVVMPTPGIPLQIDPTLQATVPPQAPSAAPPSTSIDARANPQFASHMSSVFTEQWATEQRLREEQRERDSARLRNLQKTKHTILLYVWLQDHVQPTVVEFQDGFTWPHFVLDDSVISLAGLAPLPPHHRFNIYRPSLGIWTVVSLGHVVEVNENSRVFVKSTDVQHCKNLTEHSITPTCQFRGRLDVTRERTYTRQRLLQDELANLSPSTSSSRVTPKRKARREDELSPSVRRTRHRLTIQSPDTSEGDTQVRPFSWDGFAHQPLLPPTTSKEREPHTPSTNTHHSESEIESSHHPIHPPCSREPVTVNNSSPPCHFRGDVVQQPPIADSSKTWPTDFYVFEIVKGFEEIERVSRFKGFNIKKAFEAHFSLPYARSTFYEHRARWTSSSPIAKASALAAGATPSGLWKSFMVDNPAPRAATKAARRRVHHAVDQVADSDEGDSGCEESD</sequence>
<name>A0A0C3C9K7_HEBCY</name>
<evidence type="ECO:0000313" key="2">
    <source>
        <dbReference type="EMBL" id="KIM40256.1"/>
    </source>
</evidence>
<feature type="compositionally biased region" description="Polar residues" evidence="1">
    <location>
        <begin position="412"/>
        <end position="422"/>
    </location>
</feature>
<evidence type="ECO:0000256" key="1">
    <source>
        <dbReference type="SAM" id="MobiDB-lite"/>
    </source>
</evidence>
<dbReference type="Proteomes" id="UP000053424">
    <property type="component" value="Unassembled WGS sequence"/>
</dbReference>